<accession>A0A0G1LUA7</accession>
<comment type="caution">
    <text evidence="1">The sequence shown here is derived from an EMBL/GenBank/DDBJ whole genome shotgun (WGS) entry which is preliminary data.</text>
</comment>
<dbReference type="EMBL" id="LCJG01000037">
    <property type="protein sequence ID" value="KKT72437.1"/>
    <property type="molecule type" value="Genomic_DNA"/>
</dbReference>
<gene>
    <name evidence="1" type="ORF">UW68_C0037G0004</name>
</gene>
<organism evidence="1 2">
    <name type="scientific">Candidatus Collierbacteria bacterium GW2011_GWB1_44_6</name>
    <dbReference type="NCBI Taxonomy" id="1618384"/>
    <lineage>
        <taxon>Bacteria</taxon>
        <taxon>Candidatus Collieribacteriota</taxon>
    </lineage>
</organism>
<evidence type="ECO:0000313" key="2">
    <source>
        <dbReference type="Proteomes" id="UP000034835"/>
    </source>
</evidence>
<name>A0A0G1LUA7_9BACT</name>
<dbReference type="AlphaFoldDB" id="A0A0G1LUA7"/>
<reference evidence="1 2" key="1">
    <citation type="journal article" date="2015" name="Nature">
        <title>rRNA introns, odd ribosomes, and small enigmatic genomes across a large radiation of phyla.</title>
        <authorList>
            <person name="Brown C.T."/>
            <person name="Hug L.A."/>
            <person name="Thomas B.C."/>
            <person name="Sharon I."/>
            <person name="Castelle C.J."/>
            <person name="Singh A."/>
            <person name="Wilkins M.J."/>
            <person name="Williams K.H."/>
            <person name="Banfield J.F."/>
        </authorList>
    </citation>
    <scope>NUCLEOTIDE SEQUENCE [LARGE SCALE GENOMIC DNA]</scope>
</reference>
<evidence type="ECO:0000313" key="1">
    <source>
        <dbReference type="EMBL" id="KKT72437.1"/>
    </source>
</evidence>
<dbReference type="STRING" id="1618384.UW68_C0037G0004"/>
<dbReference type="Proteomes" id="UP000034835">
    <property type="component" value="Unassembled WGS sequence"/>
</dbReference>
<protein>
    <submittedName>
        <fullName evidence="1">Uncharacterized protein</fullName>
    </submittedName>
</protein>
<sequence>MNSRAGKVIMTEVRNRSEYVRVFLSGAKKVP</sequence>
<proteinExistence type="predicted"/>